<organism evidence="2 3">
    <name type="scientific">Ohtaekwangia koreensis</name>
    <dbReference type="NCBI Taxonomy" id="688867"/>
    <lineage>
        <taxon>Bacteria</taxon>
        <taxon>Pseudomonadati</taxon>
        <taxon>Bacteroidota</taxon>
        <taxon>Cytophagia</taxon>
        <taxon>Cytophagales</taxon>
        <taxon>Fulvivirgaceae</taxon>
        <taxon>Ohtaekwangia</taxon>
    </lineage>
</organism>
<dbReference type="AlphaFoldDB" id="A0A1T5J3F8"/>
<proteinExistence type="predicted"/>
<keyword evidence="1" id="KW-1133">Transmembrane helix</keyword>
<feature type="transmembrane region" description="Helical" evidence="1">
    <location>
        <begin position="120"/>
        <end position="138"/>
    </location>
</feature>
<keyword evidence="1" id="KW-0812">Transmembrane</keyword>
<reference evidence="2 3" key="1">
    <citation type="submission" date="2017-02" db="EMBL/GenBank/DDBJ databases">
        <authorList>
            <person name="Peterson S.W."/>
        </authorList>
    </citation>
    <scope>NUCLEOTIDE SEQUENCE [LARGE SCALE GENOMIC DNA]</scope>
    <source>
        <strain evidence="2 3">DSM 25262</strain>
    </source>
</reference>
<keyword evidence="1" id="KW-0472">Membrane</keyword>
<feature type="transmembrane region" description="Helical" evidence="1">
    <location>
        <begin position="57"/>
        <end position="74"/>
    </location>
</feature>
<evidence type="ECO:0000256" key="1">
    <source>
        <dbReference type="SAM" id="Phobius"/>
    </source>
</evidence>
<dbReference type="Proteomes" id="UP000190961">
    <property type="component" value="Unassembled WGS sequence"/>
</dbReference>
<evidence type="ECO:0000313" key="2">
    <source>
        <dbReference type="EMBL" id="SKC45861.1"/>
    </source>
</evidence>
<evidence type="ECO:0000313" key="3">
    <source>
        <dbReference type="Proteomes" id="UP000190961"/>
    </source>
</evidence>
<protein>
    <submittedName>
        <fullName evidence="2">Uncharacterized protein</fullName>
    </submittedName>
</protein>
<accession>A0A1T5J3F8</accession>
<keyword evidence="3" id="KW-1185">Reference proteome</keyword>
<feature type="transmembrane region" description="Helical" evidence="1">
    <location>
        <begin position="5"/>
        <end position="25"/>
    </location>
</feature>
<sequence>MYSNFIRITLILLGFSPILFTAWLINVIHNWNFFDIYFHLNSLAATLEGLKEIIKNHYLILVFIIMVIVSRSLIKNATSTLSVGAFDVKQIKPADSNFLTLLFSILLPLFKIPFKGLNDMIFLTGFFIISLIYALIVNDSYHFNLVFRVILGYRNYEVQSKKEVTYLVLSKTILINQNQFTRYVALTNHMLINVT</sequence>
<gene>
    <name evidence="2" type="ORF">SAMN05660236_0711</name>
</gene>
<name>A0A1T5J3F8_9BACT</name>
<dbReference type="EMBL" id="FUZU01000001">
    <property type="protein sequence ID" value="SKC45861.1"/>
    <property type="molecule type" value="Genomic_DNA"/>
</dbReference>